<evidence type="ECO:0000256" key="1">
    <source>
        <dbReference type="ARBA" id="ARBA00004340"/>
    </source>
</evidence>
<dbReference type="Proteomes" id="UP000274822">
    <property type="component" value="Unassembled WGS sequence"/>
</dbReference>
<gene>
    <name evidence="5" type="ORF">BC938DRAFT_483155</name>
</gene>
<proteinExistence type="predicted"/>
<dbReference type="EMBL" id="RBNJ01008273">
    <property type="protein sequence ID" value="RUS27498.1"/>
    <property type="molecule type" value="Genomic_DNA"/>
</dbReference>
<comment type="caution">
    <text evidence="5">The sequence shown here is derived from an EMBL/GenBank/DDBJ whole genome shotgun (WGS) entry which is preliminary data.</text>
</comment>
<evidence type="ECO:0000256" key="2">
    <source>
        <dbReference type="ARBA" id="ARBA00004613"/>
    </source>
</evidence>
<dbReference type="AlphaFoldDB" id="A0A433QCG3"/>
<evidence type="ECO:0000313" key="6">
    <source>
        <dbReference type="Proteomes" id="UP000274822"/>
    </source>
</evidence>
<keyword evidence="3" id="KW-0964">Secreted</keyword>
<sequence>MAISDLKKKIKIKKQPEFDQFTLDKLVLWKVKIPLHTIDDPILKALRDNPKTDIKDILKEMKLIDPMYEVSEHWQESPKFYIHIIVEL</sequence>
<organism evidence="5 6">
    <name type="scientific">Jimgerdemannia flammicorona</name>
    <dbReference type="NCBI Taxonomy" id="994334"/>
    <lineage>
        <taxon>Eukaryota</taxon>
        <taxon>Fungi</taxon>
        <taxon>Fungi incertae sedis</taxon>
        <taxon>Mucoromycota</taxon>
        <taxon>Mucoromycotina</taxon>
        <taxon>Endogonomycetes</taxon>
        <taxon>Endogonales</taxon>
        <taxon>Endogonaceae</taxon>
        <taxon>Jimgerdemannia</taxon>
    </lineage>
</organism>
<keyword evidence="6" id="KW-1185">Reference proteome</keyword>
<name>A0A433QCG3_9FUNG</name>
<accession>A0A433QCG3</accession>
<protein>
    <recommendedName>
        <fullName evidence="4">Crinkler effector protein N-terminal domain-containing protein</fullName>
    </recommendedName>
</protein>
<evidence type="ECO:0000259" key="4">
    <source>
        <dbReference type="Pfam" id="PF20147"/>
    </source>
</evidence>
<feature type="domain" description="Crinkler effector protein N-terminal" evidence="4">
    <location>
        <begin position="3"/>
        <end position="87"/>
    </location>
</feature>
<reference evidence="5 6" key="1">
    <citation type="journal article" date="2018" name="New Phytol.">
        <title>Phylogenomics of Endogonaceae and evolution of mycorrhizas within Mucoromycota.</title>
        <authorList>
            <person name="Chang Y."/>
            <person name="Desiro A."/>
            <person name="Na H."/>
            <person name="Sandor L."/>
            <person name="Lipzen A."/>
            <person name="Clum A."/>
            <person name="Barry K."/>
            <person name="Grigoriev I.V."/>
            <person name="Martin F.M."/>
            <person name="Stajich J.E."/>
            <person name="Smith M.E."/>
            <person name="Bonito G."/>
            <person name="Spatafora J.W."/>
        </authorList>
    </citation>
    <scope>NUCLEOTIDE SEQUENCE [LARGE SCALE GENOMIC DNA]</scope>
    <source>
        <strain evidence="5 6">AD002</strain>
    </source>
</reference>
<feature type="non-terminal residue" evidence="5">
    <location>
        <position position="88"/>
    </location>
</feature>
<comment type="subcellular location">
    <subcellularLocation>
        <location evidence="1">Host cell</location>
    </subcellularLocation>
    <subcellularLocation>
        <location evidence="2">Secreted</location>
    </subcellularLocation>
</comment>
<dbReference type="GO" id="GO:0005576">
    <property type="term" value="C:extracellular region"/>
    <property type="evidence" value="ECO:0007669"/>
    <property type="project" value="UniProtKB-SubCell"/>
</dbReference>
<dbReference type="InterPro" id="IPR045379">
    <property type="entry name" value="Crinkler_N"/>
</dbReference>
<dbReference type="Pfam" id="PF20147">
    <property type="entry name" value="Crinkler"/>
    <property type="match status" value="1"/>
</dbReference>
<dbReference type="GO" id="GO:0043657">
    <property type="term" value="C:host cell"/>
    <property type="evidence" value="ECO:0007669"/>
    <property type="project" value="UniProtKB-SubCell"/>
</dbReference>
<evidence type="ECO:0000313" key="5">
    <source>
        <dbReference type="EMBL" id="RUS27498.1"/>
    </source>
</evidence>
<evidence type="ECO:0000256" key="3">
    <source>
        <dbReference type="ARBA" id="ARBA00022525"/>
    </source>
</evidence>